<keyword evidence="4" id="KW-0687">Ribonucleoprotein</keyword>
<dbReference type="InterPro" id="IPR016181">
    <property type="entry name" value="Acyl_CoA_acyltransferase"/>
</dbReference>
<dbReference type="GO" id="GO:0016747">
    <property type="term" value="F:acyltransferase activity, transferring groups other than amino-acyl groups"/>
    <property type="evidence" value="ECO:0007669"/>
    <property type="project" value="InterPro"/>
</dbReference>
<keyword evidence="5" id="KW-1185">Reference proteome</keyword>
<proteinExistence type="predicted"/>
<sequence length="250" mass="27530">MEIREATAADTDSIREVAHESLVASYGHGLDERVIDDSVDEWYGDELADELDADDAVYLVAEDDGEVVAFSQCYLTGKGGVTGEISWLHVHPDHRGSGVGARLLTTTEETLVDHGATRLTGKVLALNEAGADFYEHHGYEEVDGRSIDLGDEAYDERVFAKYPGTEGEVAAPLDPHEVDGETVYVAFDESDRGSQAPFYLAYVDEDRGDRYGYFCGNCEGFEVTMDSMGRVLCNDCGNKRRPSRWDSAYL</sequence>
<dbReference type="Gene3D" id="3.40.630.30">
    <property type="match status" value="1"/>
</dbReference>
<evidence type="ECO:0000256" key="2">
    <source>
        <dbReference type="ARBA" id="ARBA00023315"/>
    </source>
</evidence>
<dbReference type="InterPro" id="IPR000182">
    <property type="entry name" value="GNAT_dom"/>
</dbReference>
<reference evidence="5" key="1">
    <citation type="submission" date="2016-10" db="EMBL/GenBank/DDBJ databases">
        <authorList>
            <person name="Varghese N."/>
            <person name="Submissions S."/>
        </authorList>
    </citation>
    <scope>NUCLEOTIDE SEQUENCE [LARGE SCALE GENOMIC DNA]</scope>
    <source>
        <strain evidence="5">CGMCC 1.10119</strain>
    </source>
</reference>
<dbReference type="OrthoDB" id="125295at2157"/>
<feature type="domain" description="N-acetyltransferase" evidence="3">
    <location>
        <begin position="1"/>
        <end position="161"/>
    </location>
</feature>
<keyword evidence="1" id="KW-0808">Transferase</keyword>
<dbReference type="STRING" id="660521.SAMN04487949_1025"/>
<dbReference type="InterPro" id="IPR043854">
    <property type="entry name" value="DUF5816"/>
</dbReference>
<name>A0A1G9QV46_9EURY</name>
<dbReference type="Pfam" id="PF19133">
    <property type="entry name" value="DUF5816"/>
    <property type="match status" value="1"/>
</dbReference>
<dbReference type="AlphaFoldDB" id="A0A1G9QV46"/>
<dbReference type="SUPFAM" id="SSF55729">
    <property type="entry name" value="Acyl-CoA N-acyltransferases (Nat)"/>
    <property type="match status" value="1"/>
</dbReference>
<keyword evidence="4" id="KW-0689">Ribosomal protein</keyword>
<dbReference type="CDD" id="cd04301">
    <property type="entry name" value="NAT_SF"/>
    <property type="match status" value="1"/>
</dbReference>
<evidence type="ECO:0000313" key="5">
    <source>
        <dbReference type="Proteomes" id="UP000199451"/>
    </source>
</evidence>
<dbReference type="GO" id="GO:0005840">
    <property type="term" value="C:ribosome"/>
    <property type="evidence" value="ECO:0007669"/>
    <property type="project" value="UniProtKB-KW"/>
</dbReference>
<evidence type="ECO:0000259" key="3">
    <source>
        <dbReference type="PROSITE" id="PS51186"/>
    </source>
</evidence>
<dbReference type="PANTHER" id="PTHR43877">
    <property type="entry name" value="AMINOALKYLPHOSPHONATE N-ACETYLTRANSFERASE-RELATED-RELATED"/>
    <property type="match status" value="1"/>
</dbReference>
<dbReference type="EMBL" id="FNHL01000001">
    <property type="protein sequence ID" value="SDM14487.1"/>
    <property type="molecule type" value="Genomic_DNA"/>
</dbReference>
<protein>
    <submittedName>
        <fullName evidence="4">Ribosomal protein S18 acetylase RimI</fullName>
    </submittedName>
</protein>
<keyword evidence="2" id="KW-0012">Acyltransferase</keyword>
<gene>
    <name evidence="4" type="ORF">SAMN04487949_1025</name>
</gene>
<organism evidence="4 5">
    <name type="scientific">Halogranum gelatinilyticum</name>
    <dbReference type="NCBI Taxonomy" id="660521"/>
    <lineage>
        <taxon>Archaea</taxon>
        <taxon>Methanobacteriati</taxon>
        <taxon>Methanobacteriota</taxon>
        <taxon>Stenosarchaea group</taxon>
        <taxon>Halobacteria</taxon>
        <taxon>Halobacteriales</taxon>
        <taxon>Haloferacaceae</taxon>
    </lineage>
</organism>
<dbReference type="Pfam" id="PF00583">
    <property type="entry name" value="Acetyltransf_1"/>
    <property type="match status" value="1"/>
</dbReference>
<dbReference type="PROSITE" id="PS51186">
    <property type="entry name" value="GNAT"/>
    <property type="match status" value="1"/>
</dbReference>
<evidence type="ECO:0000313" key="4">
    <source>
        <dbReference type="EMBL" id="SDM14487.1"/>
    </source>
</evidence>
<accession>A0A1G9QV46</accession>
<dbReference type="Proteomes" id="UP000199451">
    <property type="component" value="Unassembled WGS sequence"/>
</dbReference>
<dbReference type="InterPro" id="IPR050832">
    <property type="entry name" value="Bact_Acetyltransf"/>
</dbReference>
<dbReference type="RefSeq" id="WP_089694701.1">
    <property type="nucleotide sequence ID" value="NZ_FNHL01000001.1"/>
</dbReference>
<evidence type="ECO:0000256" key="1">
    <source>
        <dbReference type="ARBA" id="ARBA00022679"/>
    </source>
</evidence>
<dbReference type="PANTHER" id="PTHR43877:SF1">
    <property type="entry name" value="ACETYLTRANSFERASE"/>
    <property type="match status" value="1"/>
</dbReference>